<evidence type="ECO:0000256" key="5">
    <source>
        <dbReference type="SAM" id="Phobius"/>
    </source>
</evidence>
<dbReference type="PANTHER" id="PTHR19282:SF554">
    <property type="entry name" value="ANTIGEN, PUTATIVE-RELATED"/>
    <property type="match status" value="1"/>
</dbReference>
<evidence type="ECO:0000313" key="6">
    <source>
        <dbReference type="EMBL" id="KAL3404760.1"/>
    </source>
</evidence>
<organism evidence="6 7">
    <name type="scientific">Trichogramma kaykai</name>
    <dbReference type="NCBI Taxonomy" id="54128"/>
    <lineage>
        <taxon>Eukaryota</taxon>
        <taxon>Metazoa</taxon>
        <taxon>Ecdysozoa</taxon>
        <taxon>Arthropoda</taxon>
        <taxon>Hexapoda</taxon>
        <taxon>Insecta</taxon>
        <taxon>Pterygota</taxon>
        <taxon>Neoptera</taxon>
        <taxon>Endopterygota</taxon>
        <taxon>Hymenoptera</taxon>
        <taxon>Apocrita</taxon>
        <taxon>Proctotrupomorpha</taxon>
        <taxon>Chalcidoidea</taxon>
        <taxon>Trichogrammatidae</taxon>
        <taxon>Trichogramma</taxon>
    </lineage>
</organism>
<evidence type="ECO:0000256" key="4">
    <source>
        <dbReference type="ARBA" id="ARBA00023136"/>
    </source>
</evidence>
<dbReference type="Proteomes" id="UP001627154">
    <property type="component" value="Unassembled WGS sequence"/>
</dbReference>
<dbReference type="EMBL" id="JBJJXI010000023">
    <property type="protein sequence ID" value="KAL3404760.1"/>
    <property type="molecule type" value="Genomic_DNA"/>
</dbReference>
<dbReference type="InterPro" id="IPR008952">
    <property type="entry name" value="Tetraspanin_EC2_sf"/>
</dbReference>
<feature type="transmembrane region" description="Helical" evidence="5">
    <location>
        <begin position="53"/>
        <end position="73"/>
    </location>
</feature>
<gene>
    <name evidence="6" type="ORF">TKK_002794</name>
</gene>
<comment type="subcellular location">
    <subcellularLocation>
        <location evidence="1">Membrane</location>
        <topology evidence="1">Multi-pass membrane protein</topology>
    </subcellularLocation>
</comment>
<sequence length="422" mass="47997">MRYYRLWIYACNTVLLCSTLGFIAVVSKSLIFTGDPRRLLVPGLPKAYDPTTLYAYLALTIQLGIVQILGCTAARQLNINLLNAYWLLLLALLFGDAVMGIAWIYRFEKICHDLRSSLRQKLKVEYSRNMKFSLYWDRLQKEFSCCGVTGPLDFGTTWPQSCCSSLQFPDFIYIQHFEEETISNLTNVNKFSKINVNLTDSCSYPFSQGCEEQLMKWLEKTADLLFVLGFCVISFTKLCFLGILRYEIREMIQKIKLLEELPFQNACSMQQMVTKHGASSSSQSSQTRQQTQLIEISINNGNVDKRLNLPSITTLSGTGQKSFCHHSSGLTIHKQISNGNNIQEMSTESDTNSHCALILEEPTPPVYHRGALFHSEQLFLKNDFEMSEIEKRNPSKHLSLHSSDFDENQSNLKTSVVVTSSK</sequence>
<evidence type="ECO:0000256" key="2">
    <source>
        <dbReference type="ARBA" id="ARBA00022692"/>
    </source>
</evidence>
<feature type="transmembrane region" description="Helical" evidence="5">
    <location>
        <begin position="7"/>
        <end position="33"/>
    </location>
</feature>
<proteinExistence type="predicted"/>
<dbReference type="SUPFAM" id="SSF48652">
    <property type="entry name" value="Tetraspanin"/>
    <property type="match status" value="1"/>
</dbReference>
<keyword evidence="2 5" id="KW-0812">Transmembrane</keyword>
<comment type="caution">
    <text evidence="6">The sequence shown here is derived from an EMBL/GenBank/DDBJ whole genome shotgun (WGS) entry which is preliminary data.</text>
</comment>
<evidence type="ECO:0000256" key="1">
    <source>
        <dbReference type="ARBA" id="ARBA00004141"/>
    </source>
</evidence>
<dbReference type="Pfam" id="PF00335">
    <property type="entry name" value="Tetraspanin"/>
    <property type="match status" value="1"/>
</dbReference>
<protein>
    <recommendedName>
        <fullName evidence="8">Tetraspanin</fullName>
    </recommendedName>
</protein>
<reference evidence="6 7" key="1">
    <citation type="journal article" date="2024" name="bioRxiv">
        <title>A reference genome for Trichogramma kaykai: A tiny desert-dwelling parasitoid wasp with competing sex-ratio distorters.</title>
        <authorList>
            <person name="Culotta J."/>
            <person name="Lindsey A.R."/>
        </authorList>
    </citation>
    <scope>NUCLEOTIDE SEQUENCE [LARGE SCALE GENOMIC DNA]</scope>
    <source>
        <strain evidence="6 7">KSX58</strain>
    </source>
</reference>
<accession>A0ABD2XHI7</accession>
<evidence type="ECO:0000313" key="7">
    <source>
        <dbReference type="Proteomes" id="UP001627154"/>
    </source>
</evidence>
<dbReference type="AlphaFoldDB" id="A0ABD2XHI7"/>
<dbReference type="Gene3D" id="1.10.1450.10">
    <property type="entry name" value="Tetraspanin"/>
    <property type="match status" value="1"/>
</dbReference>
<feature type="transmembrane region" description="Helical" evidence="5">
    <location>
        <begin position="224"/>
        <end position="244"/>
    </location>
</feature>
<dbReference type="InterPro" id="IPR018499">
    <property type="entry name" value="Tetraspanin/Peripherin"/>
</dbReference>
<keyword evidence="4 5" id="KW-0472">Membrane</keyword>
<dbReference type="GO" id="GO:0016020">
    <property type="term" value="C:membrane"/>
    <property type="evidence" value="ECO:0007669"/>
    <property type="project" value="UniProtKB-SubCell"/>
</dbReference>
<dbReference type="PANTHER" id="PTHR19282">
    <property type="entry name" value="TETRASPANIN"/>
    <property type="match status" value="1"/>
</dbReference>
<evidence type="ECO:0000256" key="3">
    <source>
        <dbReference type="ARBA" id="ARBA00022989"/>
    </source>
</evidence>
<evidence type="ECO:0008006" key="8">
    <source>
        <dbReference type="Google" id="ProtNLM"/>
    </source>
</evidence>
<name>A0ABD2XHI7_9HYME</name>
<feature type="transmembrane region" description="Helical" evidence="5">
    <location>
        <begin position="85"/>
        <end position="105"/>
    </location>
</feature>
<keyword evidence="7" id="KW-1185">Reference proteome</keyword>
<keyword evidence="3 5" id="KW-1133">Transmembrane helix</keyword>